<keyword evidence="2 4" id="KW-0663">Pyridoxal phosphate</keyword>
<protein>
    <submittedName>
        <fullName evidence="6">Aminotransferase class V-fold PLP-dependent enzyme</fullName>
    </submittedName>
</protein>
<evidence type="ECO:0000256" key="1">
    <source>
        <dbReference type="ARBA" id="ARBA00001933"/>
    </source>
</evidence>
<dbReference type="Proteomes" id="UP001219901">
    <property type="component" value="Chromosome"/>
</dbReference>
<keyword evidence="6" id="KW-0808">Transferase</keyword>
<sequence>MVSSPQNNPVYARFGVTPVINAGGTHTTHGGSMMRQEVRDAMSLASESFVDLVELKRATGSFVAEITGAEAGLICSGAAGGLVLATAAVMTGTDAAKIAQLPNTDGLKNEILTQASNPEGYLKCHEYAGATLTFAGDENGATADQLREAIGDRTAAVLYTYAYGSARGGLSAPEVADIAHAAGIPLIVDGAAMLPPKSNLTKYISEGADLVTFSGGKYIGGPQSAGLLAGKTDLIEAALENSGPSMAIGRPQKVGREEMIGMATALQLFIETDDSSRMDEMFKQAEHIASALNEVAGVSAEVKLDGLSYHVPNCVITLEGGQAEIDRVWEEMHEGSPRVYVARNHGGLAANMVNVSPGQEKVVAERLVAALGR</sequence>
<gene>
    <name evidence="5" type="ORF">GKO46_13600</name>
    <name evidence="6" type="ORF">GKO48_03405</name>
</gene>
<reference evidence="6" key="2">
    <citation type="journal article" date="2023" name="Nat. Commun.">
        <title>Cultivation of marine bacteria of the SAR202 clade.</title>
        <authorList>
            <person name="Lim Y."/>
            <person name="Seo J.H."/>
            <person name="Giovannoni S.J."/>
            <person name="Kang I."/>
            <person name="Cho J.C."/>
        </authorList>
    </citation>
    <scope>NUCLEOTIDE SEQUENCE</scope>
    <source>
        <strain evidence="6">JH1073</strain>
    </source>
</reference>
<dbReference type="InterPro" id="IPR018319">
    <property type="entry name" value="SelA-like"/>
</dbReference>
<comment type="similarity">
    <text evidence="3">Belongs to the SelA family.</text>
</comment>
<dbReference type="EMBL" id="WMBE01000007">
    <property type="protein sequence ID" value="MDG0868095.1"/>
    <property type="molecule type" value="Genomic_DNA"/>
</dbReference>
<dbReference type="AlphaFoldDB" id="A0AAJ6CQW4"/>
<dbReference type="PANTHER" id="PTHR32328:SF0">
    <property type="entry name" value="L-SERYL-TRNA(SEC) SELENIUM TRANSFERASE"/>
    <property type="match status" value="1"/>
</dbReference>
<keyword evidence="7" id="KW-1185">Reference proteome</keyword>
<dbReference type="EMBL" id="CP046147">
    <property type="protein sequence ID" value="WFG38691.1"/>
    <property type="molecule type" value="Genomic_DNA"/>
</dbReference>
<dbReference type="Pfam" id="PF03841">
    <property type="entry name" value="SelA"/>
    <property type="match status" value="1"/>
</dbReference>
<evidence type="ECO:0000256" key="3">
    <source>
        <dbReference type="ARBA" id="ARBA00044507"/>
    </source>
</evidence>
<keyword evidence="6" id="KW-0032">Aminotransferase</keyword>
<evidence type="ECO:0000313" key="5">
    <source>
        <dbReference type="EMBL" id="MDG0868095.1"/>
    </source>
</evidence>
<proteinExistence type="inferred from homology"/>
<evidence type="ECO:0000256" key="4">
    <source>
        <dbReference type="PIRSR" id="PIRSR618319-50"/>
    </source>
</evidence>
<reference evidence="7" key="3">
    <citation type="submission" date="2023-06" db="EMBL/GenBank/DDBJ databases">
        <title>Pangenomics reveal diversification of enzyme families and niche specialization in globally abundant SAR202 bacteria.</title>
        <authorList>
            <person name="Saw J.H.W."/>
        </authorList>
    </citation>
    <scope>NUCLEOTIDE SEQUENCE [LARGE SCALE GENOMIC DNA]</scope>
    <source>
        <strain evidence="7">JH1073</strain>
    </source>
</reference>
<dbReference type="PANTHER" id="PTHR32328">
    <property type="entry name" value="L-SERYL-TRNA(SEC) SELENIUM TRANSFERASE"/>
    <property type="match status" value="1"/>
</dbReference>
<accession>A0AAJ6CQW4</accession>
<dbReference type="InterPro" id="IPR015421">
    <property type="entry name" value="PyrdxlP-dep_Trfase_major"/>
</dbReference>
<dbReference type="InterPro" id="IPR015424">
    <property type="entry name" value="PyrdxlP-dep_Trfase"/>
</dbReference>
<dbReference type="Proteomes" id="UP001321249">
    <property type="component" value="Unassembled WGS sequence"/>
</dbReference>
<dbReference type="GO" id="GO:0008483">
    <property type="term" value="F:transaminase activity"/>
    <property type="evidence" value="ECO:0007669"/>
    <property type="project" value="UniProtKB-KW"/>
</dbReference>
<evidence type="ECO:0000256" key="2">
    <source>
        <dbReference type="ARBA" id="ARBA00022898"/>
    </source>
</evidence>
<organism evidence="6 7">
    <name type="scientific">Candidatus Lucifugimonas marina</name>
    <dbReference type="NCBI Taxonomy" id="3038979"/>
    <lineage>
        <taxon>Bacteria</taxon>
        <taxon>Bacillati</taxon>
        <taxon>Chloroflexota</taxon>
        <taxon>Dehalococcoidia</taxon>
        <taxon>SAR202 cluster</taxon>
        <taxon>Candidatus Lucifugimonadales</taxon>
        <taxon>Candidatus Lucifugimonadaceae</taxon>
        <taxon>Candidatus Lucifugimonas</taxon>
    </lineage>
</organism>
<reference evidence="7 8" key="1">
    <citation type="submission" date="2019-11" db="EMBL/GenBank/DDBJ databases">
        <authorList>
            <person name="Cho J.-C."/>
        </authorList>
    </citation>
    <scope>NUCLEOTIDE SEQUENCE [LARGE SCALE GENOMIC DNA]</scope>
    <source>
        <strain evidence="6 7">JH1073</strain>
        <strain evidence="5 8">JH702</strain>
    </source>
</reference>
<feature type="modified residue" description="N6-(pyridoxal phosphate)lysine" evidence="4">
    <location>
        <position position="217"/>
    </location>
</feature>
<evidence type="ECO:0000313" key="8">
    <source>
        <dbReference type="Proteomes" id="UP001321249"/>
    </source>
</evidence>
<name>A0AAJ6CQW4_9CHLR</name>
<dbReference type="RefSeq" id="WP_342827155.1">
    <property type="nucleotide sequence ID" value="NZ_CP046146.1"/>
</dbReference>
<dbReference type="Gene3D" id="3.40.640.10">
    <property type="entry name" value="Type I PLP-dependent aspartate aminotransferase-like (Major domain)"/>
    <property type="match status" value="1"/>
</dbReference>
<dbReference type="SUPFAM" id="SSF53383">
    <property type="entry name" value="PLP-dependent transferases"/>
    <property type="match status" value="1"/>
</dbReference>
<evidence type="ECO:0000313" key="6">
    <source>
        <dbReference type="EMBL" id="WFG38691.1"/>
    </source>
</evidence>
<evidence type="ECO:0000313" key="7">
    <source>
        <dbReference type="Proteomes" id="UP001219901"/>
    </source>
</evidence>
<comment type="cofactor">
    <cofactor evidence="1 4">
        <name>pyridoxal 5'-phosphate</name>
        <dbReference type="ChEBI" id="CHEBI:597326"/>
    </cofactor>
</comment>
<dbReference type="GO" id="GO:0004125">
    <property type="term" value="F:L-seryl-tRNA(Sec) selenium transferase activity"/>
    <property type="evidence" value="ECO:0007669"/>
    <property type="project" value="TreeGrafter"/>
</dbReference>